<dbReference type="Proteomes" id="UP000002247">
    <property type="component" value="Chromosome"/>
</dbReference>
<dbReference type="PROSITE" id="PS50249">
    <property type="entry name" value="MPN"/>
    <property type="match status" value="1"/>
</dbReference>
<comment type="similarity">
    <text evidence="1 7">Belongs to the UPF0758 family.</text>
</comment>
<keyword evidence="10" id="KW-1185">Reference proteome</keyword>
<evidence type="ECO:0000313" key="10">
    <source>
        <dbReference type="Proteomes" id="UP000002247"/>
    </source>
</evidence>
<evidence type="ECO:0000313" key="9">
    <source>
        <dbReference type="EMBL" id="ADG96734.1"/>
    </source>
</evidence>
<dbReference type="InterPro" id="IPR046778">
    <property type="entry name" value="UPF0758_N"/>
</dbReference>
<dbReference type="Gene3D" id="1.10.150.20">
    <property type="entry name" value="5' to 3' exonuclease, C-terminal subdomain"/>
    <property type="match status" value="1"/>
</dbReference>
<dbReference type="InterPro" id="IPR037518">
    <property type="entry name" value="MPN"/>
</dbReference>
<proteinExistence type="inferred from homology"/>
<dbReference type="PANTHER" id="PTHR30471:SF3">
    <property type="entry name" value="UPF0758 PROTEIN YEES-RELATED"/>
    <property type="match status" value="1"/>
</dbReference>
<dbReference type="SUPFAM" id="SSF47781">
    <property type="entry name" value="RuvA domain 2-like"/>
    <property type="match status" value="1"/>
</dbReference>
<dbReference type="PROSITE" id="PS01302">
    <property type="entry name" value="UPF0758"/>
    <property type="match status" value="1"/>
</dbReference>
<name>D6ZAJ2_SEGRD</name>
<evidence type="ECO:0000256" key="6">
    <source>
        <dbReference type="ARBA" id="ARBA00023049"/>
    </source>
</evidence>
<dbReference type="KEGG" id="srt:Srot_0247"/>
<dbReference type="InterPro" id="IPR020891">
    <property type="entry name" value="UPF0758_CS"/>
</dbReference>
<dbReference type="AlphaFoldDB" id="D6ZAJ2"/>
<dbReference type="InterPro" id="IPR010994">
    <property type="entry name" value="RuvA_2-like"/>
</dbReference>
<protein>
    <submittedName>
        <fullName evidence="9">DNA repair protein RadC</fullName>
    </submittedName>
</protein>
<dbReference type="Pfam" id="PF04002">
    <property type="entry name" value="RadC"/>
    <property type="match status" value="1"/>
</dbReference>
<feature type="domain" description="MPN" evidence="8">
    <location>
        <begin position="98"/>
        <end position="216"/>
    </location>
</feature>
<dbReference type="NCBIfam" id="TIGR00608">
    <property type="entry name" value="radc"/>
    <property type="match status" value="1"/>
</dbReference>
<dbReference type="CDD" id="cd08071">
    <property type="entry name" value="MPN_DUF2466"/>
    <property type="match status" value="1"/>
</dbReference>
<organism evidence="9 10">
    <name type="scientific">Segniliparus rotundus (strain ATCC BAA-972 / CDC 1076 / CIP 108378 / DSM 44985 / JCM 13578)</name>
    <dbReference type="NCBI Taxonomy" id="640132"/>
    <lineage>
        <taxon>Bacteria</taxon>
        <taxon>Bacillati</taxon>
        <taxon>Actinomycetota</taxon>
        <taxon>Actinomycetes</taxon>
        <taxon>Mycobacteriales</taxon>
        <taxon>Segniliparaceae</taxon>
        <taxon>Segniliparus</taxon>
    </lineage>
</organism>
<evidence type="ECO:0000256" key="4">
    <source>
        <dbReference type="ARBA" id="ARBA00022801"/>
    </source>
</evidence>
<gene>
    <name evidence="9" type="ordered locus">Srot_0247</name>
</gene>
<dbReference type="HOGENOM" id="CLU_073529_0_1_11"/>
<dbReference type="InterPro" id="IPR001405">
    <property type="entry name" value="UPF0758"/>
</dbReference>
<dbReference type="OrthoDB" id="9804482at2"/>
<dbReference type="Gene3D" id="3.40.140.10">
    <property type="entry name" value="Cytidine Deaminase, domain 2"/>
    <property type="match status" value="1"/>
</dbReference>
<dbReference type="GO" id="GO:0046872">
    <property type="term" value="F:metal ion binding"/>
    <property type="evidence" value="ECO:0007669"/>
    <property type="project" value="UniProtKB-KW"/>
</dbReference>
<keyword evidence="5" id="KW-0862">Zinc</keyword>
<keyword evidence="6" id="KW-0482">Metalloprotease</keyword>
<dbReference type="Pfam" id="PF20582">
    <property type="entry name" value="UPF0758_N"/>
    <property type="match status" value="1"/>
</dbReference>
<evidence type="ECO:0000256" key="2">
    <source>
        <dbReference type="ARBA" id="ARBA00022670"/>
    </source>
</evidence>
<dbReference type="STRING" id="640132.Srot_0247"/>
<dbReference type="GO" id="GO:0008237">
    <property type="term" value="F:metallopeptidase activity"/>
    <property type="evidence" value="ECO:0007669"/>
    <property type="project" value="UniProtKB-KW"/>
</dbReference>
<dbReference type="InterPro" id="IPR025657">
    <property type="entry name" value="RadC_JAB"/>
</dbReference>
<evidence type="ECO:0000256" key="3">
    <source>
        <dbReference type="ARBA" id="ARBA00022723"/>
    </source>
</evidence>
<dbReference type="PANTHER" id="PTHR30471">
    <property type="entry name" value="DNA REPAIR PROTEIN RADC"/>
    <property type="match status" value="1"/>
</dbReference>
<keyword evidence="2" id="KW-0645">Protease</keyword>
<dbReference type="eggNOG" id="COG2003">
    <property type="taxonomic scope" value="Bacteria"/>
</dbReference>
<evidence type="ECO:0000256" key="7">
    <source>
        <dbReference type="RuleBase" id="RU003797"/>
    </source>
</evidence>
<evidence type="ECO:0000256" key="5">
    <source>
        <dbReference type="ARBA" id="ARBA00022833"/>
    </source>
</evidence>
<sequence>MRDIPQHDRPRERLLRQGAAALSEAELVAIHLGSGHARASALDVAHVLLTSWGGVHGLARARPEELARTPGVGPAKAARLAAAFAIAGRVDAPDEPVQLVQSSDIARVASRVLGASRTEQVAVLVADARLRLRRTEIVAMGSATACPVPVREILATVLRHDGVAFALAHNHPSGDPTPSAADRALTDMLHNAAWATGLRFLDHIVVAGERWRSAAF</sequence>
<dbReference type="SUPFAM" id="SSF102712">
    <property type="entry name" value="JAB1/MPN domain"/>
    <property type="match status" value="1"/>
</dbReference>
<evidence type="ECO:0000256" key="1">
    <source>
        <dbReference type="ARBA" id="ARBA00010243"/>
    </source>
</evidence>
<dbReference type="EMBL" id="CP001958">
    <property type="protein sequence ID" value="ADG96734.1"/>
    <property type="molecule type" value="Genomic_DNA"/>
</dbReference>
<keyword evidence="4" id="KW-0378">Hydrolase</keyword>
<reference evidence="9 10" key="1">
    <citation type="journal article" date="2010" name="Stand. Genomic Sci.">
        <title>Complete genome sequence of Segniliparus rotundus type strain (CDC 1076).</title>
        <authorList>
            <person name="Sikorski J."/>
            <person name="Lapidus A."/>
            <person name="Copeland A."/>
            <person name="Misra M."/>
            <person name="Glavina Del Rio T."/>
            <person name="Nolan M."/>
            <person name="Lucas S."/>
            <person name="Chen F."/>
            <person name="Tice H."/>
            <person name="Cheng J.F."/>
            <person name="Jando M."/>
            <person name="Schneider S."/>
            <person name="Bruce D."/>
            <person name="Goodwin L."/>
            <person name="Pitluck S."/>
            <person name="Liolios K."/>
            <person name="Mikhailova N."/>
            <person name="Pati A."/>
            <person name="Ivanova N."/>
            <person name="Mavromatis K."/>
            <person name="Chen A."/>
            <person name="Palaniappan K."/>
            <person name="Chertkov O."/>
            <person name="Land M."/>
            <person name="Hauser L."/>
            <person name="Chang Y.J."/>
            <person name="Jeffries C.D."/>
            <person name="Brettin T."/>
            <person name="Detter J.C."/>
            <person name="Han C."/>
            <person name="Rohde M."/>
            <person name="Goker M."/>
            <person name="Bristow J."/>
            <person name="Eisen J.A."/>
            <person name="Markowitz V."/>
            <person name="Hugenholtz P."/>
            <person name="Kyrpides N.C."/>
            <person name="Klenk H.P."/>
        </authorList>
    </citation>
    <scope>NUCLEOTIDE SEQUENCE [LARGE SCALE GENOMIC DNA]</scope>
    <source>
        <strain evidence="10">ATCC BAA-972 / CDC 1076 / CIP 108378 / DSM 44985 / JCM 13578</strain>
    </source>
</reference>
<keyword evidence="3" id="KW-0479">Metal-binding</keyword>
<dbReference type="GO" id="GO:0006508">
    <property type="term" value="P:proteolysis"/>
    <property type="evidence" value="ECO:0007669"/>
    <property type="project" value="UniProtKB-KW"/>
</dbReference>
<evidence type="ECO:0000259" key="8">
    <source>
        <dbReference type="PROSITE" id="PS50249"/>
    </source>
</evidence>
<accession>D6ZAJ2</accession>